<evidence type="ECO:0000256" key="1">
    <source>
        <dbReference type="ARBA" id="ARBA00022598"/>
    </source>
</evidence>
<dbReference type="Pfam" id="PF02875">
    <property type="entry name" value="Mur_ligase_C"/>
    <property type="match status" value="1"/>
</dbReference>
<dbReference type="InterPro" id="IPR004101">
    <property type="entry name" value="Mur_ligase_C"/>
</dbReference>
<evidence type="ECO:0000259" key="4">
    <source>
        <dbReference type="Pfam" id="PF02875"/>
    </source>
</evidence>
<protein>
    <recommendedName>
        <fullName evidence="8">UDP-N-acetylmuramoyl-tripeptide--D-alanyl-D-alanine ligase</fullName>
    </recommendedName>
</protein>
<evidence type="ECO:0000259" key="5">
    <source>
        <dbReference type="Pfam" id="PF08245"/>
    </source>
</evidence>
<dbReference type="PANTHER" id="PTHR43024:SF1">
    <property type="entry name" value="UDP-N-ACETYLMURAMOYL-TRIPEPTIDE--D-ALANYL-D-ALANINE LIGASE"/>
    <property type="match status" value="1"/>
</dbReference>
<evidence type="ECO:0000313" key="6">
    <source>
        <dbReference type="EMBL" id="PIP33532.1"/>
    </source>
</evidence>
<dbReference type="PANTHER" id="PTHR43024">
    <property type="entry name" value="UDP-N-ACETYLMURAMOYL-TRIPEPTIDE--D-ALANYL-D-ALANINE LIGASE"/>
    <property type="match status" value="1"/>
</dbReference>
<keyword evidence="1" id="KW-0436">Ligase</keyword>
<gene>
    <name evidence="6" type="ORF">COX22_03915</name>
</gene>
<evidence type="ECO:0000313" key="7">
    <source>
        <dbReference type="Proteomes" id="UP000230729"/>
    </source>
</evidence>
<dbReference type="AlphaFoldDB" id="A0A2G9ZK58"/>
<sequence length="435" mass="48423">MYMKKILKYVLKILARRQLRAHRPRLVGLTGSVGKTSAKEAIYAVLKNHFTVRRNIKNYNNELGVPLTIIGAESAGHSWLGWLKIIFRAILTGPKDEYPQILILEMGVDHPGDLDYFSDFIRTRVALITAIGPAHLEFFGTLEQIKNEKQKIFRNLIPDGQAILNADTIFAKEITKDYPGRIFSYGLKDKTDFQAKEIRFSLGPRGQNGLKAFENEIGISFKLIHKGSAVPVFLPGFFGHNAVYAALAGAAVGVSFGLNLIEIAIGLKEFKPPKGRMNLLAGLNGSLIVDDTYNASPLSMANGLEDTAANFSRKYRKIAVLGDMLELGPDRVKEHEKIGALVANLEYDFLAAIGDLAGNYIQGAQRSGFPEKKLLHFKNHDEALDFLWRELKNNDIIYVKGSQGARMEKIVKGLMPEPAQAAACLVRQEKEWQEK</sequence>
<dbReference type="InterPro" id="IPR013221">
    <property type="entry name" value="Mur_ligase_cen"/>
</dbReference>
<accession>A0A2G9ZK58</accession>
<dbReference type="EMBL" id="PCSD01000094">
    <property type="protein sequence ID" value="PIP33532.1"/>
    <property type="molecule type" value="Genomic_DNA"/>
</dbReference>
<evidence type="ECO:0008006" key="8">
    <source>
        <dbReference type="Google" id="ProtNLM"/>
    </source>
</evidence>
<organism evidence="6 7">
    <name type="scientific">Candidatus Falkowbacteria bacterium CG23_combo_of_CG06-09_8_20_14_all_49_15</name>
    <dbReference type="NCBI Taxonomy" id="1974572"/>
    <lineage>
        <taxon>Bacteria</taxon>
        <taxon>Candidatus Falkowiibacteriota</taxon>
    </lineage>
</organism>
<dbReference type="SUPFAM" id="SSF53244">
    <property type="entry name" value="MurD-like peptide ligases, peptide-binding domain"/>
    <property type="match status" value="1"/>
</dbReference>
<dbReference type="Pfam" id="PF08245">
    <property type="entry name" value="Mur_ligase_M"/>
    <property type="match status" value="1"/>
</dbReference>
<name>A0A2G9ZK58_9BACT</name>
<dbReference type="InterPro" id="IPR051046">
    <property type="entry name" value="MurCDEF_CellWall_CoF430Synth"/>
</dbReference>
<keyword evidence="3" id="KW-0067">ATP-binding</keyword>
<feature type="domain" description="Mur ligase C-terminal" evidence="4">
    <location>
        <begin position="275"/>
        <end position="402"/>
    </location>
</feature>
<keyword evidence="2" id="KW-0547">Nucleotide-binding</keyword>
<dbReference type="Proteomes" id="UP000230729">
    <property type="component" value="Unassembled WGS sequence"/>
</dbReference>
<dbReference type="Gene3D" id="3.40.1190.10">
    <property type="entry name" value="Mur-like, catalytic domain"/>
    <property type="match status" value="1"/>
</dbReference>
<proteinExistence type="predicted"/>
<feature type="domain" description="Mur ligase central" evidence="5">
    <location>
        <begin position="96"/>
        <end position="202"/>
    </location>
</feature>
<dbReference type="Gene3D" id="3.90.190.20">
    <property type="entry name" value="Mur ligase, C-terminal domain"/>
    <property type="match status" value="1"/>
</dbReference>
<dbReference type="InterPro" id="IPR036565">
    <property type="entry name" value="Mur-like_cat_sf"/>
</dbReference>
<reference evidence="6 7" key="1">
    <citation type="submission" date="2017-09" db="EMBL/GenBank/DDBJ databases">
        <title>Depth-based differentiation of microbial function through sediment-hosted aquifers and enrichment of novel symbionts in the deep terrestrial subsurface.</title>
        <authorList>
            <person name="Probst A.J."/>
            <person name="Ladd B."/>
            <person name="Jarett J.K."/>
            <person name="Geller-Mcgrath D.E."/>
            <person name="Sieber C.M."/>
            <person name="Emerson J.B."/>
            <person name="Anantharaman K."/>
            <person name="Thomas B.C."/>
            <person name="Malmstrom R."/>
            <person name="Stieglmeier M."/>
            <person name="Klingl A."/>
            <person name="Woyke T."/>
            <person name="Ryan C.M."/>
            <person name="Banfield J.F."/>
        </authorList>
    </citation>
    <scope>NUCLEOTIDE SEQUENCE [LARGE SCALE GENOMIC DNA]</scope>
    <source>
        <strain evidence="6">CG23_combo_of_CG06-09_8_20_14_all_49_15</strain>
    </source>
</reference>
<evidence type="ECO:0000256" key="2">
    <source>
        <dbReference type="ARBA" id="ARBA00022741"/>
    </source>
</evidence>
<evidence type="ECO:0000256" key="3">
    <source>
        <dbReference type="ARBA" id="ARBA00022840"/>
    </source>
</evidence>
<dbReference type="GO" id="GO:0005524">
    <property type="term" value="F:ATP binding"/>
    <property type="evidence" value="ECO:0007669"/>
    <property type="project" value="UniProtKB-KW"/>
</dbReference>
<dbReference type="GO" id="GO:0016881">
    <property type="term" value="F:acid-amino acid ligase activity"/>
    <property type="evidence" value="ECO:0007669"/>
    <property type="project" value="InterPro"/>
</dbReference>
<dbReference type="SUPFAM" id="SSF53623">
    <property type="entry name" value="MurD-like peptide ligases, catalytic domain"/>
    <property type="match status" value="1"/>
</dbReference>
<comment type="caution">
    <text evidence="6">The sequence shown here is derived from an EMBL/GenBank/DDBJ whole genome shotgun (WGS) entry which is preliminary data.</text>
</comment>
<dbReference type="InterPro" id="IPR036615">
    <property type="entry name" value="Mur_ligase_C_dom_sf"/>
</dbReference>